<feature type="region of interest" description="Disordered" evidence="1">
    <location>
        <begin position="119"/>
        <end position="141"/>
    </location>
</feature>
<feature type="compositionally biased region" description="Basic residues" evidence="1">
    <location>
        <begin position="239"/>
        <end position="248"/>
    </location>
</feature>
<dbReference type="InterPro" id="IPR042488">
    <property type="entry name" value="Rad4_BHD3_sf"/>
</dbReference>
<dbReference type="Proteomes" id="UP001153069">
    <property type="component" value="Unassembled WGS sequence"/>
</dbReference>
<dbReference type="Pfam" id="PF10405">
    <property type="entry name" value="BHD_3"/>
    <property type="match status" value="1"/>
</dbReference>
<dbReference type="AlphaFoldDB" id="A0A9N8HAW4"/>
<dbReference type="OrthoDB" id="300780at2759"/>
<dbReference type="PANTHER" id="PTHR12135:SF0">
    <property type="entry name" value="DNA REPAIR PROTEIN COMPLEMENTING XP-C CELLS"/>
    <property type="match status" value="1"/>
</dbReference>
<dbReference type="Gene3D" id="3.30.70.2460">
    <property type="entry name" value="Rad4, beta-hairpin domain BHD3"/>
    <property type="match status" value="1"/>
</dbReference>
<feature type="region of interest" description="Disordered" evidence="1">
    <location>
        <begin position="523"/>
        <end position="544"/>
    </location>
</feature>
<feature type="domain" description="Rad4 beta-hairpin" evidence="3">
    <location>
        <begin position="725"/>
        <end position="796"/>
    </location>
</feature>
<dbReference type="GO" id="GO:0071942">
    <property type="term" value="C:XPC complex"/>
    <property type="evidence" value="ECO:0007669"/>
    <property type="project" value="TreeGrafter"/>
</dbReference>
<feature type="region of interest" description="Disordered" evidence="1">
    <location>
        <begin position="229"/>
        <end position="263"/>
    </location>
</feature>
<evidence type="ECO:0000259" key="2">
    <source>
        <dbReference type="SMART" id="SM01030"/>
    </source>
</evidence>
<name>A0A9N8HAW4_9STRA</name>
<dbReference type="GO" id="GO:0003697">
    <property type="term" value="F:single-stranded DNA binding"/>
    <property type="evidence" value="ECO:0007669"/>
    <property type="project" value="TreeGrafter"/>
</dbReference>
<dbReference type="GO" id="GO:0000111">
    <property type="term" value="C:nucleotide-excision repair factor 2 complex"/>
    <property type="evidence" value="ECO:0007669"/>
    <property type="project" value="TreeGrafter"/>
</dbReference>
<dbReference type="SMART" id="SM01030">
    <property type="entry name" value="BHD_1"/>
    <property type="match status" value="1"/>
</dbReference>
<evidence type="ECO:0000256" key="1">
    <source>
        <dbReference type="SAM" id="MobiDB-lite"/>
    </source>
</evidence>
<dbReference type="GO" id="GO:0006289">
    <property type="term" value="P:nucleotide-excision repair"/>
    <property type="evidence" value="ECO:0007669"/>
    <property type="project" value="InterPro"/>
</dbReference>
<gene>
    <name evidence="4" type="ORF">SEMRO_256_G100640.1</name>
</gene>
<evidence type="ECO:0000259" key="3">
    <source>
        <dbReference type="SMART" id="SM01032"/>
    </source>
</evidence>
<dbReference type="Gene3D" id="2.20.20.110">
    <property type="entry name" value="Rad4, beta-hairpin domain BHD1"/>
    <property type="match status" value="1"/>
</dbReference>
<feature type="compositionally biased region" description="Polar residues" evidence="1">
    <location>
        <begin position="65"/>
        <end position="75"/>
    </location>
</feature>
<feature type="compositionally biased region" description="Basic and acidic residues" evidence="1">
    <location>
        <begin position="249"/>
        <end position="259"/>
    </location>
</feature>
<comment type="caution">
    <text evidence="4">The sequence shown here is derived from an EMBL/GenBank/DDBJ whole genome shotgun (WGS) entry which is preliminary data.</text>
</comment>
<dbReference type="Pfam" id="PF10403">
    <property type="entry name" value="BHD_1"/>
    <property type="match status" value="1"/>
</dbReference>
<keyword evidence="5" id="KW-1185">Reference proteome</keyword>
<evidence type="ECO:0000313" key="5">
    <source>
        <dbReference type="Proteomes" id="UP001153069"/>
    </source>
</evidence>
<protein>
    <submittedName>
        <fullName evidence="4">XP-C cells homolog</fullName>
    </submittedName>
</protein>
<dbReference type="InterPro" id="IPR038765">
    <property type="entry name" value="Papain-like_cys_pep_sf"/>
</dbReference>
<dbReference type="SUPFAM" id="SSF54001">
    <property type="entry name" value="Cysteine proteinases"/>
    <property type="match status" value="1"/>
</dbReference>
<feature type="compositionally biased region" description="Polar residues" evidence="1">
    <location>
        <begin position="526"/>
        <end position="536"/>
    </location>
</feature>
<dbReference type="SMART" id="SM01032">
    <property type="entry name" value="BHD_3"/>
    <property type="match status" value="1"/>
</dbReference>
<proteinExistence type="predicted"/>
<feature type="region of interest" description="Disordered" evidence="1">
    <location>
        <begin position="1"/>
        <end position="75"/>
    </location>
</feature>
<evidence type="ECO:0000313" key="4">
    <source>
        <dbReference type="EMBL" id="CAB9506157.1"/>
    </source>
</evidence>
<dbReference type="PANTHER" id="PTHR12135">
    <property type="entry name" value="DNA REPAIR PROTEIN XP-C / RAD4"/>
    <property type="match status" value="1"/>
</dbReference>
<accession>A0A9N8HAW4</accession>
<dbReference type="GO" id="GO:0005737">
    <property type="term" value="C:cytoplasm"/>
    <property type="evidence" value="ECO:0007669"/>
    <property type="project" value="TreeGrafter"/>
</dbReference>
<dbReference type="InterPro" id="IPR004583">
    <property type="entry name" value="DNA_repair_Rad4"/>
</dbReference>
<dbReference type="EMBL" id="CAICTM010000255">
    <property type="protein sequence ID" value="CAB9506157.1"/>
    <property type="molecule type" value="Genomic_DNA"/>
</dbReference>
<dbReference type="InterPro" id="IPR018326">
    <property type="entry name" value="Rad4_beta-hairpin_dom1"/>
</dbReference>
<reference evidence="4" key="1">
    <citation type="submission" date="2020-06" db="EMBL/GenBank/DDBJ databases">
        <authorList>
            <consortium name="Plant Systems Biology data submission"/>
        </authorList>
    </citation>
    <scope>NUCLEOTIDE SEQUENCE</scope>
    <source>
        <strain evidence="4">D6</strain>
    </source>
</reference>
<dbReference type="InterPro" id="IPR036985">
    <property type="entry name" value="Transglutaminase-like_sf"/>
</dbReference>
<feature type="region of interest" description="Disordered" evidence="1">
    <location>
        <begin position="346"/>
        <end position="386"/>
    </location>
</feature>
<dbReference type="GO" id="GO:0006298">
    <property type="term" value="P:mismatch repair"/>
    <property type="evidence" value="ECO:0007669"/>
    <property type="project" value="TreeGrafter"/>
</dbReference>
<dbReference type="Gene3D" id="3.90.260.10">
    <property type="entry name" value="Transglutaminase-like"/>
    <property type="match status" value="1"/>
</dbReference>
<dbReference type="InterPro" id="IPR018328">
    <property type="entry name" value="Rad4_beta-hairpin_dom3"/>
</dbReference>
<dbReference type="GO" id="GO:0003684">
    <property type="term" value="F:damaged DNA binding"/>
    <property type="evidence" value="ECO:0007669"/>
    <property type="project" value="InterPro"/>
</dbReference>
<organism evidence="4 5">
    <name type="scientific">Seminavis robusta</name>
    <dbReference type="NCBI Taxonomy" id="568900"/>
    <lineage>
        <taxon>Eukaryota</taxon>
        <taxon>Sar</taxon>
        <taxon>Stramenopiles</taxon>
        <taxon>Ochrophyta</taxon>
        <taxon>Bacillariophyta</taxon>
        <taxon>Bacillariophyceae</taxon>
        <taxon>Bacillariophycidae</taxon>
        <taxon>Naviculales</taxon>
        <taxon>Naviculaceae</taxon>
        <taxon>Seminavis</taxon>
    </lineage>
</organism>
<feature type="compositionally biased region" description="Acidic residues" evidence="1">
    <location>
        <begin position="9"/>
        <end position="19"/>
    </location>
</feature>
<feature type="domain" description="Rad4 beta-hairpin" evidence="2">
    <location>
        <begin position="586"/>
        <end position="637"/>
    </location>
</feature>
<sequence>MSFSLNLSSDEEDEKEQQEEPPFTRLLLPESKPAAKAIGEIPTTSPENDDDEDKENDKNNKVSLLDSSGQGRVEESQFSFGFNYDFEDDDDEDALDWEDADDDEEENNDTAGQDIVSTMFASSETPGKQEEKKKRKGKTRRKYGFGSLTQNVRLLVDHLHRASWLALTSHVVFNSKQCSDDLAMAVALSLVPPTFNGGSQPSKKEVHALYSWFHDLVSNAERRRLQTLRFNRRAGAPATRRRQAKKSKMKETPPEERRPHPSPNRLVEYCAYLASSQNEDAQLVCDGQDIVWTSSDKVNLFVTMTRSLGWRVRFAAAIEPISKDVDVNHPVATSFRALASWTLSNQHDKDGKSARGSTSTKKRKRWSAAASSDEQKDLNSLGLSPTRHESSVAGQVVIGWAEVFCRAENGNMRWIHVDPEMQAMDQPQLVEKILLDKNNHVESANGHKKKRAVQTSSRARPVCFVIAAEHLGSDEQMQYVTDVTPRYSSSMSKTLQLRGVPRKIQAKMLSNPQQSTWWSKAIDKLNNGSSNGTENAQPEEGVNSLKVASKPQQQAAASNDKTKRRVDNDLDKALEREKEELSKKAQCETVPTSKDEFNNHPVYVIKSVLKAREVLSPDAKPIAFFKGQCVFLREHVSQALTAQKWLYQHRKVRDCELDIPVKRVEPRKKPAAGTSFQPVKSYLAETNLDDLGMDDDETNDGKISLYAIWQTVPWNLPRVGPDDRIPRNKFGNIEVQLINPGLAHADEPGISQVAKQLGIPYAPCMLGFEGHGVNRKPKFQGVVVHEHNAELLHEAYGEVAQKKEEDEERARKRDIYTKWKRLLVGVLTEDRLEREYG</sequence>